<keyword evidence="3" id="KW-1185">Reference proteome</keyword>
<proteinExistence type="predicted"/>
<dbReference type="AlphaFoldDB" id="A0A4R6YU52"/>
<evidence type="ECO:0008006" key="4">
    <source>
        <dbReference type="Google" id="ProtNLM"/>
    </source>
</evidence>
<feature type="transmembrane region" description="Helical" evidence="1">
    <location>
        <begin position="33"/>
        <end position="53"/>
    </location>
</feature>
<evidence type="ECO:0000256" key="1">
    <source>
        <dbReference type="SAM" id="Phobius"/>
    </source>
</evidence>
<evidence type="ECO:0000313" key="2">
    <source>
        <dbReference type="EMBL" id="TDR41978.1"/>
    </source>
</evidence>
<protein>
    <recommendedName>
        <fullName evidence="4">EamA-like transporter family protein</fullName>
    </recommendedName>
</protein>
<gene>
    <name evidence="2" type="ORF">DFR29_10934</name>
</gene>
<dbReference type="InterPro" id="IPR037185">
    <property type="entry name" value="EmrE-like"/>
</dbReference>
<keyword evidence="1" id="KW-0472">Membrane</keyword>
<name>A0A4R6YU52_9GAMM</name>
<keyword evidence="1" id="KW-0812">Transmembrane</keyword>
<sequence>MPHLTALRASAVQLSVPVISALAGVVVLAEPLSLRLAIASVAVLGGIALVLAARERAR</sequence>
<dbReference type="RefSeq" id="WP_208113607.1">
    <property type="nucleotide sequence ID" value="NZ_SNZH01000009.1"/>
</dbReference>
<keyword evidence="1" id="KW-1133">Transmembrane helix</keyword>
<organism evidence="2 3">
    <name type="scientific">Tahibacter aquaticus</name>
    <dbReference type="NCBI Taxonomy" id="520092"/>
    <lineage>
        <taxon>Bacteria</taxon>
        <taxon>Pseudomonadati</taxon>
        <taxon>Pseudomonadota</taxon>
        <taxon>Gammaproteobacteria</taxon>
        <taxon>Lysobacterales</taxon>
        <taxon>Rhodanobacteraceae</taxon>
        <taxon>Tahibacter</taxon>
    </lineage>
</organism>
<accession>A0A4R6YU52</accession>
<dbReference type="Proteomes" id="UP000295293">
    <property type="component" value="Unassembled WGS sequence"/>
</dbReference>
<comment type="caution">
    <text evidence="2">The sequence shown here is derived from an EMBL/GenBank/DDBJ whole genome shotgun (WGS) entry which is preliminary data.</text>
</comment>
<reference evidence="2 3" key="1">
    <citation type="submission" date="2019-03" db="EMBL/GenBank/DDBJ databases">
        <title>Genomic Encyclopedia of Type Strains, Phase IV (KMG-IV): sequencing the most valuable type-strain genomes for metagenomic binning, comparative biology and taxonomic classification.</title>
        <authorList>
            <person name="Goeker M."/>
        </authorList>
    </citation>
    <scope>NUCLEOTIDE SEQUENCE [LARGE SCALE GENOMIC DNA]</scope>
    <source>
        <strain evidence="2 3">DSM 21667</strain>
    </source>
</reference>
<dbReference type="SUPFAM" id="SSF103481">
    <property type="entry name" value="Multidrug resistance efflux transporter EmrE"/>
    <property type="match status" value="1"/>
</dbReference>
<dbReference type="EMBL" id="SNZH01000009">
    <property type="protein sequence ID" value="TDR41978.1"/>
    <property type="molecule type" value="Genomic_DNA"/>
</dbReference>
<evidence type="ECO:0000313" key="3">
    <source>
        <dbReference type="Proteomes" id="UP000295293"/>
    </source>
</evidence>